<gene>
    <name evidence="2" type="ORF">A2592_02245</name>
</gene>
<dbReference type="Proteomes" id="UP000179230">
    <property type="component" value="Unassembled WGS sequence"/>
</dbReference>
<dbReference type="AlphaFoldDB" id="A0A1F6FT88"/>
<feature type="transmembrane region" description="Helical" evidence="1">
    <location>
        <begin position="6"/>
        <end position="26"/>
    </location>
</feature>
<reference evidence="2 3" key="1">
    <citation type="journal article" date="2016" name="Nat. Commun.">
        <title>Thousands of microbial genomes shed light on interconnected biogeochemical processes in an aquifer system.</title>
        <authorList>
            <person name="Anantharaman K."/>
            <person name="Brown C.T."/>
            <person name="Hug L.A."/>
            <person name="Sharon I."/>
            <person name="Castelle C.J."/>
            <person name="Probst A.J."/>
            <person name="Thomas B.C."/>
            <person name="Singh A."/>
            <person name="Wilkins M.J."/>
            <person name="Karaoz U."/>
            <person name="Brodie E.L."/>
            <person name="Williams K.H."/>
            <person name="Hubbard S.S."/>
            <person name="Banfield J.F."/>
        </authorList>
    </citation>
    <scope>NUCLEOTIDE SEQUENCE [LARGE SCALE GENOMIC DNA]</scope>
</reference>
<dbReference type="EMBL" id="MFMT01000007">
    <property type="protein sequence ID" value="OGG89075.1"/>
    <property type="molecule type" value="Genomic_DNA"/>
</dbReference>
<keyword evidence="1" id="KW-0812">Transmembrane</keyword>
<organism evidence="2 3">
    <name type="scientific">Candidatus Kaiserbacteria bacterium RIFOXYD1_FULL_42_15</name>
    <dbReference type="NCBI Taxonomy" id="1798532"/>
    <lineage>
        <taxon>Bacteria</taxon>
        <taxon>Candidatus Kaiseribacteriota</taxon>
    </lineage>
</organism>
<evidence type="ECO:0000313" key="3">
    <source>
        <dbReference type="Proteomes" id="UP000179230"/>
    </source>
</evidence>
<accession>A0A1F6FT88</accession>
<keyword evidence="1" id="KW-1133">Transmembrane helix</keyword>
<proteinExistence type="predicted"/>
<evidence type="ECO:0000313" key="2">
    <source>
        <dbReference type="EMBL" id="OGG89075.1"/>
    </source>
</evidence>
<protein>
    <submittedName>
        <fullName evidence="2">Uncharacterized protein</fullName>
    </submittedName>
</protein>
<comment type="caution">
    <text evidence="2">The sequence shown here is derived from an EMBL/GenBank/DDBJ whole genome shotgun (WGS) entry which is preliminary data.</text>
</comment>
<evidence type="ECO:0000256" key="1">
    <source>
        <dbReference type="SAM" id="Phobius"/>
    </source>
</evidence>
<name>A0A1F6FT88_9BACT</name>
<keyword evidence="1" id="KW-0472">Membrane</keyword>
<sequence>MNNKSIILVVVLFVAIVLGMFVFAYLKKSELVVPPTNNLATTPTDTDAYDVTQIDGKHYYIDGVHTVVGEIALPTPCDLLVSTSSITAEPDRISLNFDVINNSESCATVVTNARFSVSAVAPRYIPFVATFMGVPVALNFTEAEPGELPEEFEVYIKG</sequence>